<dbReference type="InterPro" id="IPR025110">
    <property type="entry name" value="AMP-bd_C"/>
</dbReference>
<dbReference type="RefSeq" id="WP_184477233.1">
    <property type="nucleotide sequence ID" value="NZ_JACHIV010000001.1"/>
</dbReference>
<dbReference type="Gene3D" id="3.30.300.30">
    <property type="match status" value="1"/>
</dbReference>
<evidence type="ECO:0000259" key="4">
    <source>
        <dbReference type="Pfam" id="PF13193"/>
    </source>
</evidence>
<dbReference type="InterPro" id="IPR045851">
    <property type="entry name" value="AMP-bd_C_sf"/>
</dbReference>
<dbReference type="InterPro" id="IPR000873">
    <property type="entry name" value="AMP-dep_synth/lig_dom"/>
</dbReference>
<dbReference type="InterPro" id="IPR042099">
    <property type="entry name" value="ANL_N_sf"/>
</dbReference>
<sequence>MIPPILGTGPLTAGVSSPGTALTGAELLRRAHGAARRLDGVARIAVDEPNPVHRLCWLLGADLAGAATLVVGPEWSRPESVLADASPGAVVSGAPAEAEPVAARGDERTQFYLPTTSGSSGSPKVLVRTRASWLASFAALDVALRRDDVVLVPGPLSSSLFLFGALHSLHQDREVRLLPKWSATAAAEQCRDATVVHLVPAMLAALLSVWERRPELRAACALRLIVCGGAGVDGVLEQRLRRLLPGCELLEYYGSAEHSLIAARRGAPRLRPLVDVDVRDAAGNSLPAETGGVLWVRSELTFVGHLRRGVLDAAEPGWSSVGDRAVRHEDGTVSVLGRTGSTISTGGSLVVAEEVESALRACGGVRDVVVAGTPHRRLGALVTAVLEVDPLAAPTRAELRAGTRHLEPAKRPRRWLAMSALPRTGSGKPARADIAEALRESALDAEELR</sequence>
<dbReference type="PROSITE" id="PS00455">
    <property type="entry name" value="AMP_BINDING"/>
    <property type="match status" value="1"/>
</dbReference>
<keyword evidence="6" id="KW-1185">Reference proteome</keyword>
<dbReference type="Pfam" id="PF00501">
    <property type="entry name" value="AMP-binding"/>
    <property type="match status" value="1"/>
</dbReference>
<organism evidence="5 6">
    <name type="scientific">Saccharopolyspora gloriosae</name>
    <dbReference type="NCBI Taxonomy" id="455344"/>
    <lineage>
        <taxon>Bacteria</taxon>
        <taxon>Bacillati</taxon>
        <taxon>Actinomycetota</taxon>
        <taxon>Actinomycetes</taxon>
        <taxon>Pseudonocardiales</taxon>
        <taxon>Pseudonocardiaceae</taxon>
        <taxon>Saccharopolyspora</taxon>
    </lineage>
</organism>
<comment type="similarity">
    <text evidence="1">Belongs to the ATP-dependent AMP-binding enzyme family.</text>
</comment>
<dbReference type="GO" id="GO:0031956">
    <property type="term" value="F:medium-chain fatty acid-CoA ligase activity"/>
    <property type="evidence" value="ECO:0007669"/>
    <property type="project" value="TreeGrafter"/>
</dbReference>
<dbReference type="GO" id="GO:0004467">
    <property type="term" value="F:long-chain fatty acid-CoA ligase activity"/>
    <property type="evidence" value="ECO:0007669"/>
    <property type="project" value="UniProtKB-EC"/>
</dbReference>
<comment type="caution">
    <text evidence="5">The sequence shown here is derived from an EMBL/GenBank/DDBJ whole genome shotgun (WGS) entry which is preliminary data.</text>
</comment>
<keyword evidence="2 5" id="KW-0436">Ligase</keyword>
<name>A0A840N9T4_9PSEU</name>
<evidence type="ECO:0000313" key="6">
    <source>
        <dbReference type="Proteomes" id="UP000580474"/>
    </source>
</evidence>
<protein>
    <submittedName>
        <fullName evidence="5">Long-chain acyl-CoA synthetase</fullName>
        <ecNumber evidence="5">6.2.1.3</ecNumber>
    </submittedName>
</protein>
<evidence type="ECO:0000256" key="2">
    <source>
        <dbReference type="ARBA" id="ARBA00022598"/>
    </source>
</evidence>
<dbReference type="Pfam" id="PF13193">
    <property type="entry name" value="AMP-binding_C"/>
    <property type="match status" value="1"/>
</dbReference>
<dbReference type="PANTHER" id="PTHR43201">
    <property type="entry name" value="ACYL-COA SYNTHETASE"/>
    <property type="match status" value="1"/>
</dbReference>
<dbReference type="Proteomes" id="UP000580474">
    <property type="component" value="Unassembled WGS sequence"/>
</dbReference>
<feature type="domain" description="AMP-dependent synthetase/ligase" evidence="3">
    <location>
        <begin position="100"/>
        <end position="303"/>
    </location>
</feature>
<reference evidence="5 6" key="1">
    <citation type="submission" date="2020-08" db="EMBL/GenBank/DDBJ databases">
        <title>Sequencing the genomes of 1000 actinobacteria strains.</title>
        <authorList>
            <person name="Klenk H.-P."/>
        </authorList>
    </citation>
    <scope>NUCLEOTIDE SEQUENCE [LARGE SCALE GENOMIC DNA]</scope>
    <source>
        <strain evidence="5 6">DSM 45582</strain>
    </source>
</reference>
<evidence type="ECO:0000313" key="5">
    <source>
        <dbReference type="EMBL" id="MBB5067601.1"/>
    </source>
</evidence>
<dbReference type="SUPFAM" id="SSF56801">
    <property type="entry name" value="Acetyl-CoA synthetase-like"/>
    <property type="match status" value="1"/>
</dbReference>
<dbReference type="EC" id="6.2.1.3" evidence="5"/>
<evidence type="ECO:0000256" key="1">
    <source>
        <dbReference type="ARBA" id="ARBA00006432"/>
    </source>
</evidence>
<accession>A0A840N9T4</accession>
<dbReference type="EMBL" id="JACHIV010000001">
    <property type="protein sequence ID" value="MBB5067601.1"/>
    <property type="molecule type" value="Genomic_DNA"/>
</dbReference>
<dbReference type="PANTHER" id="PTHR43201:SF5">
    <property type="entry name" value="MEDIUM-CHAIN ACYL-COA LIGASE ACSF2, MITOCHONDRIAL"/>
    <property type="match status" value="1"/>
</dbReference>
<evidence type="ECO:0000259" key="3">
    <source>
        <dbReference type="Pfam" id="PF00501"/>
    </source>
</evidence>
<dbReference type="Gene3D" id="3.40.50.12780">
    <property type="entry name" value="N-terminal domain of ligase-like"/>
    <property type="match status" value="1"/>
</dbReference>
<feature type="domain" description="AMP-binding enzyme C-terminal" evidence="4">
    <location>
        <begin position="354"/>
        <end position="428"/>
    </location>
</feature>
<proteinExistence type="inferred from homology"/>
<dbReference type="InterPro" id="IPR020845">
    <property type="entry name" value="AMP-binding_CS"/>
</dbReference>
<gene>
    <name evidence="5" type="ORF">BJ969_000689</name>
</gene>
<dbReference type="AlphaFoldDB" id="A0A840N9T4"/>